<accession>A0A4U8Z7H8</accession>
<sequence>MAHFVSPLRHDRQTRRSLIGLRTWRFRRSTRNAKRVLVEPGGEGFVLWRKNKKTRESGGC</sequence>
<reference evidence="1 2" key="1">
    <citation type="submission" date="2019-03" db="EMBL/GenBank/DDBJ databases">
        <authorList>
            <person name="Kox A.R. M."/>
        </authorList>
    </citation>
    <scope>NUCLEOTIDE SEQUENCE [LARGE SCALE GENOMIC DNA]</scope>
    <source>
        <strain evidence="1">MTUNDRAET4 annotated genome</strain>
        <plasmid evidence="2">3</plasmid>
    </source>
</reference>
<dbReference type="AlphaFoldDB" id="A0A4U8Z7H8"/>
<keyword evidence="1" id="KW-0614">Plasmid</keyword>
<dbReference type="KEGG" id="mtun:MTUNDRAET4_0081.2"/>
<name>A0A4U8Z7H8_METTU</name>
<gene>
    <name evidence="1" type="ORF">MTUNDRAET4_0081</name>
</gene>
<dbReference type="Proteomes" id="UP000294360">
    <property type="component" value="Plasmid 3"/>
</dbReference>
<evidence type="ECO:0000313" key="1">
    <source>
        <dbReference type="EMBL" id="VFU17524.1"/>
    </source>
</evidence>
<dbReference type="EMBL" id="LR536452">
    <property type="protein sequence ID" value="VFU17524.1"/>
    <property type="molecule type" value="Genomic_DNA"/>
</dbReference>
<protein>
    <submittedName>
        <fullName evidence="1">Uncharacterized protein</fullName>
    </submittedName>
</protein>
<geneLocation type="plasmid" evidence="1 2">
    <name>3</name>
</geneLocation>
<proteinExistence type="predicted"/>
<organism evidence="1 2">
    <name type="scientific">Methylocella tundrae</name>
    <dbReference type="NCBI Taxonomy" id="227605"/>
    <lineage>
        <taxon>Bacteria</taxon>
        <taxon>Pseudomonadati</taxon>
        <taxon>Pseudomonadota</taxon>
        <taxon>Alphaproteobacteria</taxon>
        <taxon>Hyphomicrobiales</taxon>
        <taxon>Beijerinckiaceae</taxon>
        <taxon>Methylocella</taxon>
    </lineage>
</organism>
<evidence type="ECO:0000313" key="2">
    <source>
        <dbReference type="Proteomes" id="UP000294360"/>
    </source>
</evidence>